<name>A0A1R1S898_9ACTN</name>
<reference evidence="1 2" key="1">
    <citation type="submission" date="2013-05" db="EMBL/GenBank/DDBJ databases">
        <title>Genome sequence of Streptomyces sparsogenes DSM 40356.</title>
        <authorList>
            <person name="Coyne S."/>
            <person name="Seebeck F.P."/>
        </authorList>
    </citation>
    <scope>NUCLEOTIDE SEQUENCE [LARGE SCALE GENOMIC DNA]</scope>
    <source>
        <strain evidence="1 2">DSM 40356</strain>
    </source>
</reference>
<accession>A0A1R1S898</accession>
<dbReference type="RefSeq" id="WP_141713065.1">
    <property type="nucleotide sequence ID" value="NZ_ASQP01000469.1"/>
</dbReference>
<keyword evidence="2" id="KW-1185">Reference proteome</keyword>
<gene>
    <name evidence="1" type="ORF">SPAR_36701</name>
</gene>
<protein>
    <submittedName>
        <fullName evidence="1">Uncharacterized protein</fullName>
    </submittedName>
</protein>
<proteinExistence type="predicted"/>
<dbReference type="EMBL" id="ASQP01000469">
    <property type="protein sequence ID" value="OMI34442.1"/>
    <property type="molecule type" value="Genomic_DNA"/>
</dbReference>
<dbReference type="Proteomes" id="UP000186168">
    <property type="component" value="Unassembled WGS sequence"/>
</dbReference>
<evidence type="ECO:0000313" key="1">
    <source>
        <dbReference type="EMBL" id="OMI34442.1"/>
    </source>
</evidence>
<dbReference type="STRING" id="67365.GCA_001704635_01697"/>
<sequence>MATFSSRTVVSTRREWSVPAAEPWGAFLGDVRAAIAVASVAYREVHQLPEDAPLLDDALRFKVADNEIVISFTVEEGQQ</sequence>
<dbReference type="AlphaFoldDB" id="A0A1R1S898"/>
<dbReference type="GeneID" id="96746637"/>
<organism evidence="1 2">
    <name type="scientific">Streptomyces sparsogenes DSM 40356</name>
    <dbReference type="NCBI Taxonomy" id="1331668"/>
    <lineage>
        <taxon>Bacteria</taxon>
        <taxon>Bacillati</taxon>
        <taxon>Actinomycetota</taxon>
        <taxon>Actinomycetes</taxon>
        <taxon>Kitasatosporales</taxon>
        <taxon>Streptomycetaceae</taxon>
        <taxon>Streptomyces</taxon>
    </lineage>
</organism>
<comment type="caution">
    <text evidence="1">The sequence shown here is derived from an EMBL/GenBank/DDBJ whole genome shotgun (WGS) entry which is preliminary data.</text>
</comment>
<evidence type="ECO:0000313" key="2">
    <source>
        <dbReference type="Proteomes" id="UP000186168"/>
    </source>
</evidence>